<evidence type="ECO:0000313" key="2">
    <source>
        <dbReference type="Proteomes" id="UP000199259"/>
    </source>
</evidence>
<dbReference type="OrthoDB" id="124845at2157"/>
<proteinExistence type="predicted"/>
<name>A0A7Z7AYH5_9EURY</name>
<accession>A0A7Z7AYH5</accession>
<reference evidence="1 2" key="1">
    <citation type="submission" date="2016-10" db="EMBL/GenBank/DDBJ databases">
        <authorList>
            <person name="Varghese N."/>
            <person name="Submissions S."/>
        </authorList>
    </citation>
    <scope>NUCLEOTIDE SEQUENCE [LARGE SCALE GENOMIC DNA]</scope>
    <source>
        <strain evidence="1 2">PL 12/M</strain>
    </source>
</reference>
<keyword evidence="2" id="KW-1185">Reference proteome</keyword>
<evidence type="ECO:0000313" key="1">
    <source>
        <dbReference type="EMBL" id="SDG24019.1"/>
    </source>
</evidence>
<organism evidence="1 2">
    <name type="scientific">Methanolobus vulcani</name>
    <dbReference type="NCBI Taxonomy" id="38026"/>
    <lineage>
        <taxon>Archaea</taxon>
        <taxon>Methanobacteriati</taxon>
        <taxon>Methanobacteriota</taxon>
        <taxon>Stenosarchaea group</taxon>
        <taxon>Methanomicrobia</taxon>
        <taxon>Methanosarcinales</taxon>
        <taxon>Methanosarcinaceae</taxon>
        <taxon>Methanolobus</taxon>
    </lineage>
</organism>
<comment type="caution">
    <text evidence="1">The sequence shown here is derived from an EMBL/GenBank/DDBJ whole genome shotgun (WGS) entry which is preliminary data.</text>
</comment>
<sequence length="302" mass="35556">MGQNSIDMSRKDISGLLNTGERLLELLEEMSANNEYEYQKNRNIFTSEYVKWYNKCLPLIRSMVPDKATRFESLYHTNKRSGMNEYTYTVQDYIHGIYFKDRPKNYTDTIISKRVNEQISILQASVARTSDFTFDMESFVKINPIHRVDSSSIIRQNKLIDLDFFDEHYNSIRTEINTCFKQGFYMASLELSKRLINSLLVDLIRSNFPLPSEGHRSLYYDYLKKDFRGTEELLKALSEKKQDFDINPEAIDYLIELIIPMEPKKKPESHSFGAIPKRENIQALKIEETMELVIEIIDFIKK</sequence>
<dbReference type="AlphaFoldDB" id="A0A7Z7AYH5"/>
<gene>
    <name evidence="1" type="ORF">SAMN04488589_2469</name>
</gene>
<protein>
    <submittedName>
        <fullName evidence="1">Uncharacterized protein</fullName>
    </submittedName>
</protein>
<dbReference type="RefSeq" id="WP_154717874.1">
    <property type="nucleotide sequence ID" value="NZ_FNCA01000010.1"/>
</dbReference>
<dbReference type="EMBL" id="FNCA01000010">
    <property type="protein sequence ID" value="SDG24019.1"/>
    <property type="molecule type" value="Genomic_DNA"/>
</dbReference>
<dbReference type="Proteomes" id="UP000199259">
    <property type="component" value="Unassembled WGS sequence"/>
</dbReference>